<dbReference type="EMBL" id="FUWH01000001">
    <property type="protein sequence ID" value="SJZ32743.1"/>
    <property type="molecule type" value="Genomic_DNA"/>
</dbReference>
<dbReference type="GO" id="GO:0005840">
    <property type="term" value="C:ribosome"/>
    <property type="evidence" value="ECO:0007669"/>
    <property type="project" value="UniProtKB-KW"/>
</dbReference>
<dbReference type="PROSITE" id="PS51186">
    <property type="entry name" value="GNAT"/>
    <property type="match status" value="1"/>
</dbReference>
<dbReference type="RefSeq" id="WP_078829470.1">
    <property type="nucleotide sequence ID" value="NZ_FUWH01000001.1"/>
</dbReference>
<dbReference type="InterPro" id="IPR000182">
    <property type="entry name" value="GNAT_dom"/>
</dbReference>
<organism evidence="2 3">
    <name type="scientific">Sediminibacterium ginsengisoli</name>
    <dbReference type="NCBI Taxonomy" id="413434"/>
    <lineage>
        <taxon>Bacteria</taxon>
        <taxon>Pseudomonadati</taxon>
        <taxon>Bacteroidota</taxon>
        <taxon>Chitinophagia</taxon>
        <taxon>Chitinophagales</taxon>
        <taxon>Chitinophagaceae</taxon>
        <taxon>Sediminibacterium</taxon>
    </lineage>
</organism>
<reference evidence="2 3" key="1">
    <citation type="submission" date="2017-02" db="EMBL/GenBank/DDBJ databases">
        <authorList>
            <person name="Peterson S.W."/>
        </authorList>
    </citation>
    <scope>NUCLEOTIDE SEQUENCE [LARGE SCALE GENOMIC DNA]</scope>
    <source>
        <strain evidence="2 3">DSM 22335</strain>
    </source>
</reference>
<gene>
    <name evidence="2" type="ORF">SAMN04488132_101111</name>
</gene>
<dbReference type="AlphaFoldDB" id="A0A1T4JRH1"/>
<dbReference type="SUPFAM" id="SSF55729">
    <property type="entry name" value="Acyl-CoA N-acyltransferases (Nat)"/>
    <property type="match status" value="1"/>
</dbReference>
<dbReference type="Proteomes" id="UP000190888">
    <property type="component" value="Unassembled WGS sequence"/>
</dbReference>
<feature type="domain" description="N-acetyltransferase" evidence="1">
    <location>
        <begin position="1"/>
        <end position="154"/>
    </location>
</feature>
<protein>
    <submittedName>
        <fullName evidence="2">Ribosomal protein S18 acetylase RimI</fullName>
    </submittedName>
</protein>
<evidence type="ECO:0000313" key="2">
    <source>
        <dbReference type="EMBL" id="SJZ32743.1"/>
    </source>
</evidence>
<keyword evidence="2" id="KW-0689">Ribosomal protein</keyword>
<dbReference type="GO" id="GO:0016747">
    <property type="term" value="F:acyltransferase activity, transferring groups other than amino-acyl groups"/>
    <property type="evidence" value="ECO:0007669"/>
    <property type="project" value="InterPro"/>
</dbReference>
<accession>A0A1T4JRH1</accession>
<keyword evidence="2" id="KW-0687">Ribonucleoprotein</keyword>
<evidence type="ECO:0000313" key="3">
    <source>
        <dbReference type="Proteomes" id="UP000190888"/>
    </source>
</evidence>
<dbReference type="STRING" id="413434.SAMN04488132_101111"/>
<keyword evidence="3" id="KW-1185">Reference proteome</keyword>
<dbReference type="Pfam" id="PF00583">
    <property type="entry name" value="Acetyltransf_1"/>
    <property type="match status" value="1"/>
</dbReference>
<proteinExistence type="predicted"/>
<name>A0A1T4JRH1_9BACT</name>
<sequence>MDMIPVTIGCTAELAQIHALYEYSFPKAERREWSQVSALLQNGGPMEILELRTDGLFAGFLIGWQLPEFYFIEHFAIQPRLRGKKIGGTIIQMLQAKYPCIVLETEPAADNDSTRRIAFYEKLGFIQLPFTYFQPPYRTGESPLSMLLMRFPSGCNEDAFRSITETLNRFIYFIK</sequence>
<evidence type="ECO:0000259" key="1">
    <source>
        <dbReference type="PROSITE" id="PS51186"/>
    </source>
</evidence>
<dbReference type="Gene3D" id="3.40.630.30">
    <property type="match status" value="1"/>
</dbReference>
<dbReference type="InterPro" id="IPR016181">
    <property type="entry name" value="Acyl_CoA_acyltransferase"/>
</dbReference>
<dbReference type="OrthoDB" id="9127144at2"/>